<dbReference type="SUPFAM" id="SSF69189">
    <property type="entry name" value="Penicillin-binding protein associated domain"/>
    <property type="match status" value="1"/>
</dbReference>
<dbReference type="PRINTS" id="PR00725">
    <property type="entry name" value="DADACBPTASE1"/>
</dbReference>
<dbReference type="GO" id="GO:0006508">
    <property type="term" value="P:proteolysis"/>
    <property type="evidence" value="ECO:0007669"/>
    <property type="project" value="UniProtKB-KW"/>
</dbReference>
<feature type="binding site" evidence="14">
    <location>
        <position position="258"/>
    </location>
    <ligand>
        <name>substrate</name>
    </ligand>
</feature>
<evidence type="ECO:0000256" key="1">
    <source>
        <dbReference type="ARBA" id="ARBA00003217"/>
    </source>
</evidence>
<feature type="domain" description="Peptidase S11 D-Ala-D-Ala carboxypeptidase A C-terminal" evidence="16">
    <location>
        <begin position="308"/>
        <end position="399"/>
    </location>
</feature>
<dbReference type="GO" id="GO:0009252">
    <property type="term" value="P:peptidoglycan biosynthetic process"/>
    <property type="evidence" value="ECO:0007669"/>
    <property type="project" value="UniProtKB-UniPathway"/>
</dbReference>
<dbReference type="InterPro" id="IPR037167">
    <property type="entry name" value="Peptidase_S11_C_sf"/>
</dbReference>
<feature type="active site" evidence="13">
    <location>
        <position position="157"/>
    </location>
</feature>
<dbReference type="Gene3D" id="3.40.710.10">
    <property type="entry name" value="DD-peptidase/beta-lactamase superfamily"/>
    <property type="match status" value="1"/>
</dbReference>
<evidence type="ECO:0000256" key="4">
    <source>
        <dbReference type="ARBA" id="ARBA00012448"/>
    </source>
</evidence>
<protein>
    <recommendedName>
        <fullName evidence="4">serine-type D-Ala-D-Ala carboxypeptidase</fullName>
        <ecNumber evidence="4">3.4.16.4</ecNumber>
    </recommendedName>
</protein>
<organism evidence="17 18">
    <name type="scientific">Thermoclostridium caenicola</name>
    <dbReference type="NCBI Taxonomy" id="659425"/>
    <lineage>
        <taxon>Bacteria</taxon>
        <taxon>Bacillati</taxon>
        <taxon>Bacillota</taxon>
        <taxon>Clostridia</taxon>
        <taxon>Eubacteriales</taxon>
        <taxon>Oscillospiraceae</taxon>
        <taxon>Thermoclostridium</taxon>
    </lineage>
</organism>
<keyword evidence="8" id="KW-0378">Hydrolase</keyword>
<dbReference type="GO" id="GO:0071555">
    <property type="term" value="P:cell wall organization"/>
    <property type="evidence" value="ECO:0007669"/>
    <property type="project" value="UniProtKB-KW"/>
</dbReference>
<keyword evidence="7" id="KW-0732">Signal</keyword>
<dbReference type="Pfam" id="PF00768">
    <property type="entry name" value="Peptidase_S11"/>
    <property type="match status" value="1"/>
</dbReference>
<evidence type="ECO:0000256" key="7">
    <source>
        <dbReference type="ARBA" id="ARBA00022729"/>
    </source>
</evidence>
<evidence type="ECO:0000256" key="5">
    <source>
        <dbReference type="ARBA" id="ARBA00022645"/>
    </source>
</evidence>
<name>A0A1M6EY11_9FIRM</name>
<keyword evidence="10" id="KW-0573">Peptidoglycan synthesis</keyword>
<evidence type="ECO:0000259" key="16">
    <source>
        <dbReference type="SMART" id="SM00936"/>
    </source>
</evidence>
<dbReference type="EC" id="3.4.16.4" evidence="4"/>
<dbReference type="InterPro" id="IPR015956">
    <property type="entry name" value="Peniciliin-bd_prot_C_sf"/>
</dbReference>
<dbReference type="Proteomes" id="UP000324781">
    <property type="component" value="Unassembled WGS sequence"/>
</dbReference>
<dbReference type="GO" id="GO:0008360">
    <property type="term" value="P:regulation of cell shape"/>
    <property type="evidence" value="ECO:0007669"/>
    <property type="project" value="UniProtKB-KW"/>
</dbReference>
<evidence type="ECO:0000256" key="14">
    <source>
        <dbReference type="PIRSR" id="PIRSR618044-2"/>
    </source>
</evidence>
<comment type="function">
    <text evidence="1">Removes C-terminal D-alanyl residues from sugar-peptide cell wall precursors.</text>
</comment>
<keyword evidence="6" id="KW-0645">Protease</keyword>
<dbReference type="Pfam" id="PF07943">
    <property type="entry name" value="PBP5_C"/>
    <property type="match status" value="1"/>
</dbReference>
<evidence type="ECO:0000256" key="12">
    <source>
        <dbReference type="ARBA" id="ARBA00034000"/>
    </source>
</evidence>
<sequence length="418" mass="45960">MKARDLLYLIAVILILNLVFGSIFNAPNGTSPDTLSALPDPEDNPGILPDLVEPFFSDQAFPEEAIPVSLPTINARSACVIDFDTGTILYEKNAFVKRPMASTTKIITAILAIENCPMDAWVPISGRAAGIGGSVMGLKAGTNVRMEDLLYGLMLCSGNDAAVAIAEYCAGSVQAFADMMNEKARQIGAYETHFSNPHGLDAKDHYTTAYDLAKITRYALQNPVFNRIVRTREYYYDGRTLTNTNEMLELYEGADGVKTGYTGLAGRCLVTSATRDNIRLISVVLFCDSRSLRAQSSMRILDYAFENYGYVQLLRKGNIMGEVPVIRARHKETITAGVANDVKAILKHGEKDMLSTRISLLQDVEAPVRKGTILGTVSVYKGDEIIGESSLIAMESAERMQFVDYLNQVVDHWVHMLQ</sequence>
<keyword evidence="5 17" id="KW-0121">Carboxypeptidase</keyword>
<dbReference type="GO" id="GO:0009002">
    <property type="term" value="F:serine-type D-Ala-D-Ala carboxypeptidase activity"/>
    <property type="evidence" value="ECO:0007669"/>
    <property type="project" value="UniProtKB-EC"/>
</dbReference>
<dbReference type="InterPro" id="IPR012338">
    <property type="entry name" value="Beta-lactam/transpept-like"/>
</dbReference>
<dbReference type="SUPFAM" id="SSF56601">
    <property type="entry name" value="beta-lactamase/transpeptidase-like"/>
    <property type="match status" value="1"/>
</dbReference>
<evidence type="ECO:0000256" key="13">
    <source>
        <dbReference type="PIRSR" id="PIRSR618044-1"/>
    </source>
</evidence>
<dbReference type="RefSeq" id="WP_188118398.1">
    <property type="nucleotide sequence ID" value="NZ_DAONMB010000004.1"/>
</dbReference>
<evidence type="ECO:0000313" key="18">
    <source>
        <dbReference type="Proteomes" id="UP000324781"/>
    </source>
</evidence>
<evidence type="ECO:0000256" key="3">
    <source>
        <dbReference type="ARBA" id="ARBA00007164"/>
    </source>
</evidence>
<comment type="pathway">
    <text evidence="2">Cell wall biogenesis; peptidoglycan biosynthesis.</text>
</comment>
<dbReference type="InterPro" id="IPR012907">
    <property type="entry name" value="Peptidase_S11_C"/>
</dbReference>
<accession>A0A1M6EY11</accession>
<feature type="active site" description="Acyl-ester intermediate" evidence="13">
    <location>
        <position position="102"/>
    </location>
</feature>
<evidence type="ECO:0000256" key="15">
    <source>
        <dbReference type="RuleBase" id="RU004016"/>
    </source>
</evidence>
<proteinExistence type="inferred from homology"/>
<dbReference type="InterPro" id="IPR001967">
    <property type="entry name" value="Peptidase_S11_N"/>
</dbReference>
<gene>
    <name evidence="17" type="ORF">SAMN05444373_101434</name>
</gene>
<comment type="catalytic activity">
    <reaction evidence="12">
        <text>Preferential cleavage: (Ac)2-L-Lys-D-Ala-|-D-Ala. Also transpeptidation of peptidyl-alanyl moieties that are N-acyl substituents of D-alanine.</text>
        <dbReference type="EC" id="3.4.16.4"/>
    </reaction>
</comment>
<dbReference type="EMBL" id="FQZP01000014">
    <property type="protein sequence ID" value="SHI90289.1"/>
    <property type="molecule type" value="Genomic_DNA"/>
</dbReference>
<evidence type="ECO:0000256" key="2">
    <source>
        <dbReference type="ARBA" id="ARBA00004752"/>
    </source>
</evidence>
<dbReference type="AlphaFoldDB" id="A0A1M6EY11"/>
<evidence type="ECO:0000256" key="10">
    <source>
        <dbReference type="ARBA" id="ARBA00022984"/>
    </source>
</evidence>
<reference evidence="17 18" key="1">
    <citation type="submission" date="2016-11" db="EMBL/GenBank/DDBJ databases">
        <authorList>
            <person name="Varghese N."/>
            <person name="Submissions S."/>
        </authorList>
    </citation>
    <scope>NUCLEOTIDE SEQUENCE [LARGE SCALE GENOMIC DNA]</scope>
    <source>
        <strain evidence="17 18">DSM 19027</strain>
    </source>
</reference>
<dbReference type="UniPathway" id="UPA00219"/>
<keyword evidence="9" id="KW-0133">Cell shape</keyword>
<evidence type="ECO:0000256" key="6">
    <source>
        <dbReference type="ARBA" id="ARBA00022670"/>
    </source>
</evidence>
<evidence type="ECO:0000256" key="9">
    <source>
        <dbReference type="ARBA" id="ARBA00022960"/>
    </source>
</evidence>
<evidence type="ECO:0000256" key="11">
    <source>
        <dbReference type="ARBA" id="ARBA00023316"/>
    </source>
</evidence>
<dbReference type="PANTHER" id="PTHR21581">
    <property type="entry name" value="D-ALANYL-D-ALANINE CARBOXYPEPTIDASE"/>
    <property type="match status" value="1"/>
</dbReference>
<dbReference type="Gene3D" id="2.60.410.10">
    <property type="entry name" value="D-Ala-D-Ala carboxypeptidase, C-terminal domain"/>
    <property type="match status" value="1"/>
</dbReference>
<keyword evidence="11" id="KW-0961">Cell wall biogenesis/degradation</keyword>
<feature type="active site" description="Proton acceptor" evidence="13">
    <location>
        <position position="105"/>
    </location>
</feature>
<dbReference type="PANTHER" id="PTHR21581:SF33">
    <property type="entry name" value="D-ALANYL-D-ALANINE CARBOXYPEPTIDASE DACB"/>
    <property type="match status" value="1"/>
</dbReference>
<keyword evidence="18" id="KW-1185">Reference proteome</keyword>
<evidence type="ECO:0000256" key="8">
    <source>
        <dbReference type="ARBA" id="ARBA00022801"/>
    </source>
</evidence>
<evidence type="ECO:0000313" key="17">
    <source>
        <dbReference type="EMBL" id="SHI90289.1"/>
    </source>
</evidence>
<dbReference type="SMART" id="SM00936">
    <property type="entry name" value="PBP5_C"/>
    <property type="match status" value="1"/>
</dbReference>
<dbReference type="InterPro" id="IPR018044">
    <property type="entry name" value="Peptidase_S11"/>
</dbReference>
<comment type="similarity">
    <text evidence="3 15">Belongs to the peptidase S11 family.</text>
</comment>